<dbReference type="GO" id="GO:0005886">
    <property type="term" value="C:plasma membrane"/>
    <property type="evidence" value="ECO:0007669"/>
    <property type="project" value="TreeGrafter"/>
</dbReference>
<feature type="signal peptide" evidence="1">
    <location>
        <begin position="1"/>
        <end position="25"/>
    </location>
</feature>
<reference evidence="3 4" key="1">
    <citation type="submission" date="2020-08" db="EMBL/GenBank/DDBJ databases">
        <title>Cohnella phylogeny.</title>
        <authorList>
            <person name="Dunlap C."/>
        </authorList>
    </citation>
    <scope>NUCLEOTIDE SEQUENCE [LARGE SCALE GENOMIC DNA]</scope>
    <source>
        <strain evidence="3 4">DSM 25241</strain>
    </source>
</reference>
<dbReference type="GO" id="GO:0006580">
    <property type="term" value="P:ethanolamine metabolic process"/>
    <property type="evidence" value="ECO:0007669"/>
    <property type="project" value="TreeGrafter"/>
</dbReference>
<keyword evidence="4" id="KW-1185">Reference proteome</keyword>
<dbReference type="InterPro" id="IPR035992">
    <property type="entry name" value="Ricin_B-like_lectins"/>
</dbReference>
<dbReference type="SUPFAM" id="SSF51695">
    <property type="entry name" value="PLC-like phosphodiesterases"/>
    <property type="match status" value="1"/>
</dbReference>
<evidence type="ECO:0000313" key="4">
    <source>
        <dbReference type="Proteomes" id="UP000535838"/>
    </source>
</evidence>
<dbReference type="EMBL" id="JACJVQ010000003">
    <property type="protein sequence ID" value="MBB6633184.1"/>
    <property type="molecule type" value="Genomic_DNA"/>
</dbReference>
<dbReference type="PANTHER" id="PTHR46320">
    <property type="entry name" value="GLYCEROPHOSPHODIESTER PHOSPHODIESTERASE 1"/>
    <property type="match status" value="1"/>
</dbReference>
<dbReference type="SUPFAM" id="SSF50370">
    <property type="entry name" value="Ricin B-like lectins"/>
    <property type="match status" value="2"/>
</dbReference>
<dbReference type="Pfam" id="PF14200">
    <property type="entry name" value="RicinB_lectin_2"/>
    <property type="match status" value="1"/>
</dbReference>
<dbReference type="PROSITE" id="PS50231">
    <property type="entry name" value="RICIN_B_LECTIN"/>
    <property type="match status" value="2"/>
</dbReference>
<evidence type="ECO:0000256" key="1">
    <source>
        <dbReference type="SAM" id="SignalP"/>
    </source>
</evidence>
<organism evidence="3 4">
    <name type="scientific">Cohnella thailandensis</name>
    <dbReference type="NCBI Taxonomy" id="557557"/>
    <lineage>
        <taxon>Bacteria</taxon>
        <taxon>Bacillati</taxon>
        <taxon>Bacillota</taxon>
        <taxon>Bacilli</taxon>
        <taxon>Bacillales</taxon>
        <taxon>Paenibacillaceae</taxon>
        <taxon>Cohnella</taxon>
    </lineage>
</organism>
<dbReference type="InterPro" id="IPR000772">
    <property type="entry name" value="Ricin_B_lectin"/>
</dbReference>
<dbReference type="Pfam" id="PF03009">
    <property type="entry name" value="GDPD"/>
    <property type="match status" value="1"/>
</dbReference>
<dbReference type="GO" id="GO:0006644">
    <property type="term" value="P:phospholipid metabolic process"/>
    <property type="evidence" value="ECO:0007669"/>
    <property type="project" value="TreeGrafter"/>
</dbReference>
<feature type="chain" id="PRO_5032623833" evidence="1">
    <location>
        <begin position="26"/>
        <end position="759"/>
    </location>
</feature>
<evidence type="ECO:0000313" key="3">
    <source>
        <dbReference type="EMBL" id="MBB6633184.1"/>
    </source>
</evidence>
<dbReference type="PANTHER" id="PTHR46320:SF1">
    <property type="entry name" value="GLYCEROPHOSPHODIESTER PHOSPHODIESTERASE 1"/>
    <property type="match status" value="1"/>
</dbReference>
<evidence type="ECO:0000259" key="2">
    <source>
        <dbReference type="PROSITE" id="PS51704"/>
    </source>
</evidence>
<dbReference type="InterPro" id="IPR030395">
    <property type="entry name" value="GP_PDE_dom"/>
</dbReference>
<dbReference type="InterPro" id="IPR017946">
    <property type="entry name" value="PLC-like_Pdiesterase_TIM-brl"/>
</dbReference>
<dbReference type="Gene3D" id="3.20.20.190">
    <property type="entry name" value="Phosphatidylinositol (PI) phosphodiesterase"/>
    <property type="match status" value="1"/>
</dbReference>
<dbReference type="GO" id="GO:0008889">
    <property type="term" value="F:glycerophosphodiester phosphodiesterase activity"/>
    <property type="evidence" value="ECO:0007669"/>
    <property type="project" value="TreeGrafter"/>
</dbReference>
<accession>A0A841SMM1</accession>
<protein>
    <submittedName>
        <fullName evidence="3">RICIN domain-containing protein</fullName>
    </submittedName>
</protein>
<dbReference type="RefSeq" id="WP_185118411.1">
    <property type="nucleotide sequence ID" value="NZ_JACJVQ010000003.1"/>
</dbReference>
<sequence length="759" mass="83370">MGKWKSYILLLMSALVLVPGGTSLASEVDVSAEAAVAACEPYGPWAGAAYNPQKLMKALGQPRTAEVGPFLSAHRGAWGTDADLPQPAPENSLTAIDNAAALRFEMVELDVKLTSDGKLALLHDYTAGRVTDYSESMGFGSWNPFFGETHDGYRPQDYGDWGTMNQYNPLVKQLSSEVVSKTDLILFDKNSGYLGTLDGADAIGQWVPGHYGQVPMLEAALNHIGTRYPGMTVVIDLRHLDEVKAAIQAIDNVTDCTGRPAKDWVILKPFANVFKGGWFNAENPGSSQPHPESVAALIGSSYTKYKWIPVVSNRLVPPNAKGDPSIIPGSPGPDTSQIMANVTQYLRDWARGLGSSVVTFEIGVGDFSIQSFKDAYNQFAGSVTNMQSWRPPDVNVEAPLAVNGRTLIGFNWKDDGTGAYPVYKESSRSYEDTKKWAGALTIEDPLYVLNSEMFTRQAAQLAISDVTDFNTNTEYAIVSLESGKALDVSYGSSENGTAISIWTTQKLDNQLWRIQQNGDGTVRFVNPLTNKSLDLFNNDSTNGTKINLWETNSTPAQRWRLQDYGDGTYKIQHAASGKVLDVYNGNTANGTKVQIWESNGGYNQRWRLVPVETYMFYETQNLNLTMGLASGSGYANAELALSTPYMTGSLWRTLNNADGTFRLVNIQDSLGYIQSGATVVDTMNRAITDRTKLLTAWLDQAPSQHWSLLYNKTDKSFTFRHPLSGKVIDISDGNYTAGTRLILFNPHEGNNQRWFIKPL</sequence>
<dbReference type="Pfam" id="PF00652">
    <property type="entry name" value="Ricin_B_lectin"/>
    <property type="match status" value="1"/>
</dbReference>
<dbReference type="PROSITE" id="PS51704">
    <property type="entry name" value="GP_PDE"/>
    <property type="match status" value="1"/>
</dbReference>
<keyword evidence="1" id="KW-0732">Signal</keyword>
<dbReference type="GO" id="GO:0070291">
    <property type="term" value="P:N-acylethanolamine metabolic process"/>
    <property type="evidence" value="ECO:0007669"/>
    <property type="project" value="TreeGrafter"/>
</dbReference>
<name>A0A841SMM1_9BACL</name>
<dbReference type="SMART" id="SM00458">
    <property type="entry name" value="RICIN"/>
    <property type="match status" value="2"/>
</dbReference>
<proteinExistence type="predicted"/>
<dbReference type="Proteomes" id="UP000535838">
    <property type="component" value="Unassembled WGS sequence"/>
</dbReference>
<comment type="caution">
    <text evidence="3">The sequence shown here is derived from an EMBL/GenBank/DDBJ whole genome shotgun (WGS) entry which is preliminary data.</text>
</comment>
<dbReference type="Gene3D" id="2.80.10.50">
    <property type="match status" value="3"/>
</dbReference>
<dbReference type="CDD" id="cd00161">
    <property type="entry name" value="beta-trefoil_Ricin-like"/>
    <property type="match status" value="1"/>
</dbReference>
<dbReference type="AlphaFoldDB" id="A0A841SMM1"/>
<feature type="domain" description="GP-PDE" evidence="2">
    <location>
        <begin position="69"/>
        <end position="250"/>
    </location>
</feature>
<gene>
    <name evidence="3" type="ORF">H7B67_03525</name>
</gene>